<accession>A0A0S2LXF9</accession>
<dbReference type="Gene3D" id="2.120.10.30">
    <property type="entry name" value="TolB, C-terminal domain"/>
    <property type="match status" value="1"/>
</dbReference>
<evidence type="ECO:0000256" key="1">
    <source>
        <dbReference type="ARBA" id="ARBA00008853"/>
    </source>
</evidence>
<dbReference type="PRINTS" id="PR01790">
    <property type="entry name" value="SMP30FAMILY"/>
</dbReference>
<evidence type="ECO:0000259" key="4">
    <source>
        <dbReference type="Pfam" id="PF08450"/>
    </source>
</evidence>
<reference evidence="6" key="1">
    <citation type="submission" date="2015-11" db="EMBL/GenBank/DDBJ databases">
        <authorList>
            <person name="Kumar R."/>
            <person name="Singh D."/>
            <person name="Swarnkar M.K."/>
            <person name="Singh A.K."/>
            <person name="Kumar S."/>
        </authorList>
    </citation>
    <scope>NUCLEOTIDE SEQUENCE [LARGE SCALE GENOMIC DNA]</scope>
    <source>
        <strain evidence="6">ERGS4:06</strain>
    </source>
</reference>
<evidence type="ECO:0000256" key="2">
    <source>
        <dbReference type="PIRSR" id="PIRSR605511-1"/>
    </source>
</evidence>
<name>A0A0S2LXF9_9MICC</name>
<comment type="similarity">
    <text evidence="1">Belongs to the SMP-30/CGR1 family.</text>
</comment>
<dbReference type="GO" id="GO:0004341">
    <property type="term" value="F:gluconolactonase activity"/>
    <property type="evidence" value="ECO:0007669"/>
    <property type="project" value="TreeGrafter"/>
</dbReference>
<organism evidence="5 6">
    <name type="scientific">Arthrobacter alpinus</name>
    <dbReference type="NCBI Taxonomy" id="656366"/>
    <lineage>
        <taxon>Bacteria</taxon>
        <taxon>Bacillati</taxon>
        <taxon>Actinomycetota</taxon>
        <taxon>Actinomycetes</taxon>
        <taxon>Micrococcales</taxon>
        <taxon>Micrococcaceae</taxon>
        <taxon>Arthrobacter</taxon>
    </lineage>
</organism>
<feature type="binding site" evidence="3">
    <location>
        <position position="68"/>
    </location>
    <ligand>
        <name>a divalent metal cation</name>
        <dbReference type="ChEBI" id="CHEBI:60240"/>
    </ligand>
</feature>
<sequence>MFDTNGSATVALEGIGISNGLDFTADGRTAYYVDTTTGTLERLDIGPAGTITGRHCIVTFLPGEGDPDGLVLDDEGCIWVAMWDGWAVRRYSPGGELLAVVSVPVARPTAVCFAGDLLVITTCSGWLPEDWKQDQPDAGRLFTARVGASGPPARAYRGPLAIALPGEGKNG</sequence>
<feature type="domain" description="SMP-30/Gluconolactonase/LRE-like region" evidence="4">
    <location>
        <begin position="2"/>
        <end position="123"/>
    </location>
</feature>
<dbReference type="InterPro" id="IPR013658">
    <property type="entry name" value="SGL"/>
</dbReference>
<evidence type="ECO:0000313" key="5">
    <source>
        <dbReference type="EMBL" id="ALO66108.1"/>
    </source>
</evidence>
<feature type="binding site" evidence="3">
    <location>
        <position position="19"/>
    </location>
    <ligand>
        <name>a divalent metal cation</name>
        <dbReference type="ChEBI" id="CHEBI:60240"/>
    </ligand>
</feature>
<evidence type="ECO:0000313" key="6">
    <source>
        <dbReference type="Proteomes" id="UP000059574"/>
    </source>
</evidence>
<dbReference type="InterPro" id="IPR011042">
    <property type="entry name" value="6-blade_b-propeller_TolB-like"/>
</dbReference>
<protein>
    <recommendedName>
        <fullName evidence="4">SMP-30/Gluconolactonase/LRE-like region domain-containing protein</fullName>
    </recommendedName>
</protein>
<dbReference type="PANTHER" id="PTHR10907:SF47">
    <property type="entry name" value="REGUCALCIN"/>
    <property type="match status" value="1"/>
</dbReference>
<dbReference type="EMBL" id="CP013200">
    <property type="protein sequence ID" value="ALO66108.1"/>
    <property type="molecule type" value="Genomic_DNA"/>
</dbReference>
<dbReference type="Proteomes" id="UP000059574">
    <property type="component" value="Chromosome"/>
</dbReference>
<dbReference type="Pfam" id="PF08450">
    <property type="entry name" value="SGL"/>
    <property type="match status" value="1"/>
</dbReference>
<keyword evidence="3" id="KW-0479">Metal-binding</keyword>
<evidence type="ECO:0000256" key="3">
    <source>
        <dbReference type="PIRSR" id="PIRSR605511-2"/>
    </source>
</evidence>
<comment type="cofactor">
    <cofactor evidence="3">
        <name>Zn(2+)</name>
        <dbReference type="ChEBI" id="CHEBI:29105"/>
    </cofactor>
    <text evidence="3">Binds 1 divalent metal cation per subunit.</text>
</comment>
<keyword evidence="3" id="KW-0862">Zinc</keyword>
<gene>
    <name evidence="5" type="ORF">AS189_05865</name>
</gene>
<proteinExistence type="inferred from homology"/>
<dbReference type="GO" id="GO:0019853">
    <property type="term" value="P:L-ascorbic acid biosynthetic process"/>
    <property type="evidence" value="ECO:0007669"/>
    <property type="project" value="TreeGrafter"/>
</dbReference>
<dbReference type="PANTHER" id="PTHR10907">
    <property type="entry name" value="REGUCALCIN"/>
    <property type="match status" value="1"/>
</dbReference>
<dbReference type="AlphaFoldDB" id="A0A0S2LXF9"/>
<feature type="active site" description="Proton donor/acceptor" evidence="2">
    <location>
        <position position="68"/>
    </location>
</feature>
<dbReference type="SUPFAM" id="SSF63829">
    <property type="entry name" value="Calcium-dependent phosphotriesterase"/>
    <property type="match status" value="1"/>
</dbReference>
<dbReference type="InterPro" id="IPR005511">
    <property type="entry name" value="SMP-30"/>
</dbReference>
<dbReference type="GO" id="GO:0005509">
    <property type="term" value="F:calcium ion binding"/>
    <property type="evidence" value="ECO:0007669"/>
    <property type="project" value="TreeGrafter"/>
</dbReference>
<reference evidence="5 6" key="2">
    <citation type="journal article" date="2016" name="J. Biotechnol.">
        <title>Complete genome sequence of Arthrobacter alpinus ERGS4:06, a yellow pigmented bacterium tolerant to cold and radiations isolated from Sikkim Himalaya.</title>
        <authorList>
            <person name="Kumar R."/>
            <person name="Singh D."/>
            <person name="Swarnkar M.K."/>
            <person name="Singh A.K."/>
            <person name="Kumar S."/>
        </authorList>
    </citation>
    <scope>NUCLEOTIDE SEQUENCE [LARGE SCALE GENOMIC DNA]</scope>
    <source>
        <strain evidence="5 6">ERGS4:06</strain>
    </source>
</reference>